<evidence type="ECO:0000313" key="11">
    <source>
        <dbReference type="EMBL" id="RPD55977.1"/>
    </source>
</evidence>
<evidence type="ECO:0000313" key="12">
    <source>
        <dbReference type="Proteomes" id="UP000313359"/>
    </source>
</evidence>
<dbReference type="AlphaFoldDB" id="A0A5C2RY27"/>
<evidence type="ECO:0000256" key="6">
    <source>
        <dbReference type="ARBA" id="ARBA00023098"/>
    </source>
</evidence>
<dbReference type="GO" id="GO:0046475">
    <property type="term" value="P:glycerophospholipid catabolic process"/>
    <property type="evidence" value="ECO:0007669"/>
    <property type="project" value="TreeGrafter"/>
</dbReference>
<comment type="catalytic activity">
    <reaction evidence="9">
        <text>a 1-acyl-sn-glycero-3-phosphocholine + H2O = sn-glycerol 3-phosphocholine + a fatty acid + H(+)</text>
        <dbReference type="Rhea" id="RHEA:15177"/>
        <dbReference type="ChEBI" id="CHEBI:15377"/>
        <dbReference type="ChEBI" id="CHEBI:15378"/>
        <dbReference type="ChEBI" id="CHEBI:16870"/>
        <dbReference type="ChEBI" id="CHEBI:28868"/>
        <dbReference type="ChEBI" id="CHEBI:58168"/>
        <dbReference type="EC" id="3.1.1.5"/>
    </reaction>
</comment>
<evidence type="ECO:0000256" key="2">
    <source>
        <dbReference type="ARBA" id="ARBA00013274"/>
    </source>
</evidence>
<evidence type="ECO:0000256" key="5">
    <source>
        <dbReference type="ARBA" id="ARBA00022963"/>
    </source>
</evidence>
<evidence type="ECO:0000259" key="10">
    <source>
        <dbReference type="PROSITE" id="PS51210"/>
    </source>
</evidence>
<dbReference type="GO" id="GO:0005829">
    <property type="term" value="C:cytosol"/>
    <property type="evidence" value="ECO:0007669"/>
    <property type="project" value="TreeGrafter"/>
</dbReference>
<dbReference type="EC" id="3.1.1.5" evidence="2 9"/>
<dbReference type="InterPro" id="IPR016035">
    <property type="entry name" value="Acyl_Trfase/lysoPLipase"/>
</dbReference>
<protein>
    <recommendedName>
        <fullName evidence="2 9">Lysophospholipase</fullName>
        <ecNumber evidence="2 9">3.1.1.5</ecNumber>
    </recommendedName>
</protein>
<dbReference type="GO" id="GO:0004622">
    <property type="term" value="F:phosphatidylcholine lysophospholipase activity"/>
    <property type="evidence" value="ECO:0007669"/>
    <property type="project" value="UniProtKB-EC"/>
</dbReference>
<evidence type="ECO:0000256" key="3">
    <source>
        <dbReference type="ARBA" id="ARBA00022729"/>
    </source>
</evidence>
<proteinExistence type="inferred from homology"/>
<dbReference type="OrthoDB" id="4084751at2759"/>
<keyword evidence="6 8" id="KW-0443">Lipid metabolism</keyword>
<keyword evidence="7" id="KW-0325">Glycoprotein</keyword>
<evidence type="ECO:0000256" key="4">
    <source>
        <dbReference type="ARBA" id="ARBA00022801"/>
    </source>
</evidence>
<keyword evidence="5 8" id="KW-0442">Lipid degradation</keyword>
<dbReference type="PANTHER" id="PTHR10728:SF33">
    <property type="entry name" value="LYSOPHOSPHOLIPASE 1-RELATED"/>
    <property type="match status" value="1"/>
</dbReference>
<dbReference type="EMBL" id="ML122291">
    <property type="protein sequence ID" value="RPD55977.1"/>
    <property type="molecule type" value="Genomic_DNA"/>
</dbReference>
<evidence type="ECO:0000256" key="9">
    <source>
        <dbReference type="RuleBase" id="RU362103"/>
    </source>
</evidence>
<dbReference type="GO" id="GO:0004623">
    <property type="term" value="F:phospholipase A2 activity"/>
    <property type="evidence" value="ECO:0007669"/>
    <property type="project" value="TreeGrafter"/>
</dbReference>
<organism evidence="11 12">
    <name type="scientific">Lentinus tigrinus ALCF2SS1-6</name>
    <dbReference type="NCBI Taxonomy" id="1328759"/>
    <lineage>
        <taxon>Eukaryota</taxon>
        <taxon>Fungi</taxon>
        <taxon>Dikarya</taxon>
        <taxon>Basidiomycota</taxon>
        <taxon>Agaricomycotina</taxon>
        <taxon>Agaricomycetes</taxon>
        <taxon>Polyporales</taxon>
        <taxon>Polyporaceae</taxon>
        <taxon>Lentinus</taxon>
    </lineage>
</organism>
<evidence type="ECO:0000256" key="1">
    <source>
        <dbReference type="ARBA" id="ARBA00008780"/>
    </source>
</evidence>
<dbReference type="Proteomes" id="UP000313359">
    <property type="component" value="Unassembled WGS sequence"/>
</dbReference>
<keyword evidence="4 8" id="KW-0378">Hydrolase</keyword>
<name>A0A5C2RY27_9APHY</name>
<evidence type="ECO:0000256" key="8">
    <source>
        <dbReference type="PROSITE-ProRule" id="PRU00555"/>
    </source>
</evidence>
<dbReference type="Pfam" id="PF01735">
    <property type="entry name" value="PLA2_B"/>
    <property type="match status" value="1"/>
</dbReference>
<dbReference type="Gene3D" id="3.40.1090.10">
    <property type="entry name" value="Cytosolic phospholipase A2 catalytic domain"/>
    <property type="match status" value="1"/>
</dbReference>
<sequence>MARTTPLFPLLVKKREVDKVVVLDSSGETSDFKPKGQSFLATKQKVSMLPRGFMNFSSPFPNSTDEFVSLGLNTRPVFFVCADADDAEDQYPLLVHIPNDDPGNVTNIVTSTLQLRVVNQTRIFDRSYLLASRGRVVNATDDDLGDFNEQWGTCVACATVERARARQGVRRTAACEQCFTRYCFTEDQSTSNDSGWRVVVPPSVVAMVSRSLGGR</sequence>
<accession>A0A5C2RY27</accession>
<keyword evidence="12" id="KW-1185">Reference proteome</keyword>
<keyword evidence="3" id="KW-0732">Signal</keyword>
<dbReference type="STRING" id="1328759.A0A5C2RY27"/>
<dbReference type="SUPFAM" id="SSF52151">
    <property type="entry name" value="FabD/lysophospholipase-like"/>
    <property type="match status" value="1"/>
</dbReference>
<dbReference type="InterPro" id="IPR002642">
    <property type="entry name" value="LysoPLipase_cat_dom"/>
</dbReference>
<reference evidence="11" key="1">
    <citation type="journal article" date="2018" name="Genome Biol. Evol.">
        <title>Genomics and development of Lentinus tigrinus, a white-rot wood-decaying mushroom with dimorphic fruiting bodies.</title>
        <authorList>
            <person name="Wu B."/>
            <person name="Xu Z."/>
            <person name="Knudson A."/>
            <person name="Carlson A."/>
            <person name="Chen N."/>
            <person name="Kovaka S."/>
            <person name="LaButti K."/>
            <person name="Lipzen A."/>
            <person name="Pennachio C."/>
            <person name="Riley R."/>
            <person name="Schakwitz W."/>
            <person name="Umezawa K."/>
            <person name="Ohm R.A."/>
            <person name="Grigoriev I.V."/>
            <person name="Nagy L.G."/>
            <person name="Gibbons J."/>
            <person name="Hibbett D."/>
        </authorList>
    </citation>
    <scope>NUCLEOTIDE SEQUENCE [LARGE SCALE GENOMIC DNA]</scope>
    <source>
        <strain evidence="11">ALCF2SS1-6</strain>
    </source>
</reference>
<feature type="domain" description="PLA2c" evidence="10">
    <location>
        <begin position="1"/>
        <end position="189"/>
    </location>
</feature>
<comment type="similarity">
    <text evidence="1 9">Belongs to the lysophospholipase family.</text>
</comment>
<dbReference type="PROSITE" id="PS51210">
    <property type="entry name" value="PLA2C"/>
    <property type="match status" value="1"/>
</dbReference>
<gene>
    <name evidence="11" type="ORF">L227DRAFT_579193</name>
</gene>
<dbReference type="PANTHER" id="PTHR10728">
    <property type="entry name" value="CYTOSOLIC PHOSPHOLIPASE A2"/>
    <property type="match status" value="1"/>
</dbReference>
<evidence type="ECO:0000256" key="7">
    <source>
        <dbReference type="ARBA" id="ARBA00023180"/>
    </source>
</evidence>